<reference evidence="1" key="1">
    <citation type="journal article" date="2020" name="Stud. Mycol.">
        <title>101 Dothideomycetes genomes: a test case for predicting lifestyles and emergence of pathogens.</title>
        <authorList>
            <person name="Haridas S."/>
            <person name="Albert R."/>
            <person name="Binder M."/>
            <person name="Bloem J."/>
            <person name="Labutti K."/>
            <person name="Salamov A."/>
            <person name="Andreopoulos B."/>
            <person name="Baker S."/>
            <person name="Barry K."/>
            <person name="Bills G."/>
            <person name="Bluhm B."/>
            <person name="Cannon C."/>
            <person name="Castanera R."/>
            <person name="Culley D."/>
            <person name="Daum C."/>
            <person name="Ezra D."/>
            <person name="Gonzalez J."/>
            <person name="Henrissat B."/>
            <person name="Kuo A."/>
            <person name="Liang C."/>
            <person name="Lipzen A."/>
            <person name="Lutzoni F."/>
            <person name="Magnuson J."/>
            <person name="Mondo S."/>
            <person name="Nolan M."/>
            <person name="Ohm R."/>
            <person name="Pangilinan J."/>
            <person name="Park H.-J."/>
            <person name="Ramirez L."/>
            <person name="Alfaro M."/>
            <person name="Sun H."/>
            <person name="Tritt A."/>
            <person name="Yoshinaga Y."/>
            <person name="Zwiers L.-H."/>
            <person name="Turgeon B."/>
            <person name="Goodwin S."/>
            <person name="Spatafora J."/>
            <person name="Crous P."/>
            <person name="Grigoriev I."/>
        </authorList>
    </citation>
    <scope>NUCLEOTIDE SEQUENCE</scope>
    <source>
        <strain evidence="1">ATCC 200398</strain>
    </source>
</reference>
<accession>A0ACB6RHM4</accession>
<dbReference type="EMBL" id="MU003492">
    <property type="protein sequence ID" value="KAF2478017.1"/>
    <property type="molecule type" value="Genomic_DNA"/>
</dbReference>
<evidence type="ECO:0000313" key="1">
    <source>
        <dbReference type="EMBL" id="KAF2478017.1"/>
    </source>
</evidence>
<name>A0ACB6RHM4_9PLEO</name>
<proteinExistence type="predicted"/>
<evidence type="ECO:0000313" key="2">
    <source>
        <dbReference type="Proteomes" id="UP000799755"/>
    </source>
</evidence>
<protein>
    <submittedName>
        <fullName evidence="1">Uncharacterized protein</fullName>
    </submittedName>
</protein>
<organism evidence="1 2">
    <name type="scientific">Lindgomyces ingoldianus</name>
    <dbReference type="NCBI Taxonomy" id="673940"/>
    <lineage>
        <taxon>Eukaryota</taxon>
        <taxon>Fungi</taxon>
        <taxon>Dikarya</taxon>
        <taxon>Ascomycota</taxon>
        <taxon>Pezizomycotina</taxon>
        <taxon>Dothideomycetes</taxon>
        <taxon>Pleosporomycetidae</taxon>
        <taxon>Pleosporales</taxon>
        <taxon>Lindgomycetaceae</taxon>
        <taxon>Lindgomyces</taxon>
    </lineage>
</organism>
<dbReference type="Proteomes" id="UP000799755">
    <property type="component" value="Unassembled WGS sequence"/>
</dbReference>
<comment type="caution">
    <text evidence="1">The sequence shown here is derived from an EMBL/GenBank/DDBJ whole genome shotgun (WGS) entry which is preliminary data.</text>
</comment>
<gene>
    <name evidence="1" type="ORF">BDR25DRAFT_250510</name>
</gene>
<keyword evidence="2" id="KW-1185">Reference proteome</keyword>
<sequence>MKPHRPRSICGSHNPFTPSTALWQHFILPYRPLPFQQRLSSSVASNLQQGDSSLSPAEPPISGPLSSLNSGTKGEKKGLNIADLESVRASKEIYSGTGVKLIISKPRRQVVNNPKRAFAHVTDYEGVVVPPLKPIQGVKEGILPWIVRHENNSMGGKERLSLEIKNFHEYIQPTRLEALARRQLIQRVRSETEQVLPHLALEVFGSERTGLAFATSDIDLRLTDRENLKDSIKPPPAEIRRLLLRDLTRLQRHMSKKGFLLCQLRHARYPLIAMQDRESGLDVQIVLSNDTSLSRSFIQKYTEEYPYLPEVYSVVKAMLDIRGLTDVFRGGFGAYSIFMMIVAAFLHSGPPGHNAGTGVCRFLRFWGHFDTSTKGISIEPPTLFSKDTETIMSKKAKAKILNHETEPLPPFLLTLRDPADSTNDLGRKGICIKHLQATCRALAHQLQRDWKSNTRKSLLFNLVGPVYALNIDRRRKLEGQGRTSLMGVRMSQIGADAKQIREQASGGAARTPETQSPLEAEGQGWGDMITSSFGMPSVQDMAADEARERKDGRKDRMTAPTSPEDSAKTSEQAKSTDPETALKDFRVAV</sequence>